<proteinExistence type="predicted"/>
<accession>A0A068WK43</accession>
<reference evidence="3 4" key="1">
    <citation type="journal article" date="2013" name="Nature">
        <title>The genomes of four tapeworm species reveal adaptations to parasitism.</title>
        <authorList>
            <person name="Tsai I.J."/>
            <person name="Zarowiecki M."/>
            <person name="Holroyd N."/>
            <person name="Garciarrubio A."/>
            <person name="Sanchez-Flores A."/>
            <person name="Brooks K.L."/>
            <person name="Tracey A."/>
            <person name="Bobes R.J."/>
            <person name="Fragoso G."/>
            <person name="Sciutto E."/>
            <person name="Aslett M."/>
            <person name="Beasley H."/>
            <person name="Bennett H.M."/>
            <person name="Cai J."/>
            <person name="Camicia F."/>
            <person name="Clark R."/>
            <person name="Cucher M."/>
            <person name="De Silva N."/>
            <person name="Day T.A."/>
            <person name="Deplazes P."/>
            <person name="Estrada K."/>
            <person name="Fernandez C."/>
            <person name="Holland P.W."/>
            <person name="Hou J."/>
            <person name="Hu S."/>
            <person name="Huckvale T."/>
            <person name="Hung S.S."/>
            <person name="Kamenetzky L."/>
            <person name="Keane J.A."/>
            <person name="Kiss F."/>
            <person name="Koziol U."/>
            <person name="Lambert O."/>
            <person name="Liu K."/>
            <person name="Luo X."/>
            <person name="Luo Y."/>
            <person name="Macchiaroli N."/>
            <person name="Nichol S."/>
            <person name="Paps J."/>
            <person name="Parkinson J."/>
            <person name="Pouchkina-Stantcheva N."/>
            <person name="Riddiford N."/>
            <person name="Rosenzvit M."/>
            <person name="Salinas G."/>
            <person name="Wasmuth J.D."/>
            <person name="Zamanian M."/>
            <person name="Zheng Y."/>
            <person name="Cai X."/>
            <person name="Soberon X."/>
            <person name="Olson P.D."/>
            <person name="Laclette J.P."/>
            <person name="Brehm K."/>
            <person name="Berriman M."/>
            <person name="Garciarrubio A."/>
            <person name="Bobes R.J."/>
            <person name="Fragoso G."/>
            <person name="Sanchez-Flores A."/>
            <person name="Estrada K."/>
            <person name="Cevallos M.A."/>
            <person name="Morett E."/>
            <person name="Gonzalez V."/>
            <person name="Portillo T."/>
            <person name="Ochoa-Leyva A."/>
            <person name="Jose M.V."/>
            <person name="Sciutto E."/>
            <person name="Landa A."/>
            <person name="Jimenez L."/>
            <person name="Valdes V."/>
            <person name="Carrero J.C."/>
            <person name="Larralde C."/>
            <person name="Morales-Montor J."/>
            <person name="Limon-Lason J."/>
            <person name="Soberon X."/>
            <person name="Laclette J.P."/>
        </authorList>
    </citation>
    <scope>NUCLEOTIDE SEQUENCE [LARGE SCALE GENOMIC DNA]</scope>
</reference>
<sequence length="292" mass="31713">MPDELGGGQAGVDSAHAHPNREPIIFWLTVALFLFVVVLIICIQIINCCFCNSKSTAAPPTKSRRKHLVCRIIFITLLAIELLLVAASVFLLVVYFCSMDLVVSYLKAQPQTSPELTHIPTSLPDGLHAVLMHTSGFIREGIQSGRMHTISTVKTFVSQTRVGKNESTLMAEVEKQYDAAVVGLKEFMKVDGDRVFARLTQKLLPCSEAHAAYTVAMEVTCGESGVVKHLLGLVYVLALNVVFLVLLYLGLLNLANFHTLQVHFPVGEAASAGGDDGEKSTTSSSCKDEKLP</sequence>
<reference evidence="5" key="3">
    <citation type="submission" date="2020-10" db="UniProtKB">
        <authorList>
            <consortium name="WormBaseParasite"/>
        </authorList>
    </citation>
    <scope>IDENTIFICATION</scope>
</reference>
<organism evidence="3">
    <name type="scientific">Echinococcus granulosus</name>
    <name type="common">Hydatid tapeworm</name>
    <dbReference type="NCBI Taxonomy" id="6210"/>
    <lineage>
        <taxon>Eukaryota</taxon>
        <taxon>Metazoa</taxon>
        <taxon>Spiralia</taxon>
        <taxon>Lophotrochozoa</taxon>
        <taxon>Platyhelminthes</taxon>
        <taxon>Cestoda</taxon>
        <taxon>Eucestoda</taxon>
        <taxon>Cyclophyllidea</taxon>
        <taxon>Taeniidae</taxon>
        <taxon>Echinococcus</taxon>
        <taxon>Echinococcus granulosus group</taxon>
    </lineage>
</organism>
<feature type="region of interest" description="Disordered" evidence="1">
    <location>
        <begin position="271"/>
        <end position="292"/>
    </location>
</feature>
<dbReference type="AlphaFoldDB" id="A0A068WK43"/>
<keyword evidence="2" id="KW-0472">Membrane</keyword>
<feature type="transmembrane region" description="Helical" evidence="2">
    <location>
        <begin position="233"/>
        <end position="255"/>
    </location>
</feature>
<protein>
    <submittedName>
        <fullName evidence="5">Protein tweety homolog</fullName>
    </submittedName>
</protein>
<keyword evidence="2" id="KW-1133">Transmembrane helix</keyword>
<dbReference type="WBParaSite" id="EgrG_001115300">
    <property type="protein sequence ID" value="EgrG_001115300"/>
    <property type="gene ID" value="EgrG_001115300"/>
</dbReference>
<evidence type="ECO:0000313" key="4">
    <source>
        <dbReference type="Proteomes" id="UP000492820"/>
    </source>
</evidence>
<evidence type="ECO:0000313" key="5">
    <source>
        <dbReference type="WBParaSite" id="EgrG_001115300"/>
    </source>
</evidence>
<feature type="transmembrane region" description="Helical" evidence="2">
    <location>
        <begin position="72"/>
        <end position="96"/>
    </location>
</feature>
<evidence type="ECO:0000256" key="2">
    <source>
        <dbReference type="SAM" id="Phobius"/>
    </source>
</evidence>
<dbReference type="Proteomes" id="UP000492820">
    <property type="component" value="Unassembled WGS sequence"/>
</dbReference>
<keyword evidence="2" id="KW-0812">Transmembrane</keyword>
<gene>
    <name evidence="3" type="ORF">EgrG_001115300</name>
</gene>
<dbReference type="EMBL" id="LK028581">
    <property type="protein sequence ID" value="CDS20478.1"/>
    <property type="molecule type" value="Genomic_DNA"/>
</dbReference>
<name>A0A068WK43_ECHGR</name>
<dbReference type="OrthoDB" id="6288072at2759"/>
<evidence type="ECO:0000313" key="3">
    <source>
        <dbReference type="EMBL" id="CDS20478.1"/>
    </source>
</evidence>
<reference evidence="3" key="2">
    <citation type="submission" date="2014-06" db="EMBL/GenBank/DDBJ databases">
        <authorList>
            <person name="Aslett M."/>
        </authorList>
    </citation>
    <scope>NUCLEOTIDE SEQUENCE</scope>
</reference>
<feature type="transmembrane region" description="Helical" evidence="2">
    <location>
        <begin position="24"/>
        <end position="51"/>
    </location>
</feature>
<evidence type="ECO:0000256" key="1">
    <source>
        <dbReference type="SAM" id="MobiDB-lite"/>
    </source>
</evidence>